<keyword evidence="2" id="KW-0472">Membrane</keyword>
<organism evidence="3">
    <name type="scientific">Candidatus Improbicoccus pseudotrichonymphae</name>
    <dbReference type="NCBI Taxonomy" id="3033792"/>
    <lineage>
        <taxon>Bacteria</taxon>
        <taxon>Bacillati</taxon>
        <taxon>Bacillota</taxon>
        <taxon>Clostridia</taxon>
        <taxon>Candidatus Improbicoccus</taxon>
    </lineage>
</organism>
<dbReference type="InterPro" id="IPR010897">
    <property type="entry name" value="Spore_II_P"/>
</dbReference>
<gene>
    <name evidence="3" type="ORF">CfP315_0712</name>
</gene>
<protein>
    <submittedName>
        <fullName evidence="3">Stage II sporulation protein P</fullName>
    </submittedName>
</protein>
<sequence>MIVQKKKLSEIFLIFTFAMVFLNSLVLPLIYFHRLNLFPDGKTVILFSVELIANKTNYAFDFLRKAIEKNSDGESEVYEDKPDKNKEESSASEKHAEDKSYDNNVNVIEKFYQGGGKKVGNFYVKNISGRYVDFERYLNKKLDMRCRDSKLPMVLIYHTHTTESYLTQNTKKTGDNSYFRTQDKNQNVIAVGKKIKEALEESGVVVVHSEDFHDYPNYNVAYQKSKSTVEEKLKSNPNIQFAIDIHRDSIGNNRTGKIKPICKIGGKNVSQIMLITGILCKKWAENLTLALKIQSLCEKMFPGLTRPLLFARTNYNQNVTARSILIEIGSDVNTLEESLSAGEKLGKAMAELIKSYRKR</sequence>
<dbReference type="Proteomes" id="UP001337580">
    <property type="component" value="Chromosome"/>
</dbReference>
<evidence type="ECO:0000256" key="1">
    <source>
        <dbReference type="SAM" id="MobiDB-lite"/>
    </source>
</evidence>
<dbReference type="EMBL" id="AP027924">
    <property type="protein sequence ID" value="BED92126.1"/>
    <property type="molecule type" value="Genomic_DNA"/>
</dbReference>
<dbReference type="KEGG" id="ips:CfP315_0712"/>
<dbReference type="SUPFAM" id="SSF53187">
    <property type="entry name" value="Zn-dependent exopeptidases"/>
    <property type="match status" value="1"/>
</dbReference>
<dbReference type="NCBIfam" id="TIGR02867">
    <property type="entry name" value="spore_II_P"/>
    <property type="match status" value="1"/>
</dbReference>
<reference evidence="3" key="1">
    <citation type="journal article" date="2023" name="ISME J.">
        <title>Emergence of putative energy parasites within Clostridia revealed by genome analysis of a novel endosymbiotic clade.</title>
        <authorList>
            <person name="Takahashi K."/>
            <person name="Kuwahara H."/>
            <person name="Horikawa Y."/>
            <person name="Izawa K."/>
            <person name="Kato D."/>
            <person name="Inagaki T."/>
            <person name="Yuki M."/>
            <person name="Ohkuma M."/>
            <person name="Hongoh Y."/>
        </authorList>
    </citation>
    <scope>NUCLEOTIDE SEQUENCE</scope>
    <source>
        <strain evidence="3">CfP3-15</strain>
    </source>
</reference>
<keyword evidence="2" id="KW-1133">Transmembrane helix</keyword>
<name>A0AA48KVN7_9FIRM</name>
<dbReference type="AlphaFoldDB" id="A0AA48KVN7"/>
<keyword evidence="2" id="KW-0812">Transmembrane</keyword>
<feature type="region of interest" description="Disordered" evidence="1">
    <location>
        <begin position="74"/>
        <end position="99"/>
    </location>
</feature>
<dbReference type="Pfam" id="PF07454">
    <property type="entry name" value="SpoIIP"/>
    <property type="match status" value="1"/>
</dbReference>
<proteinExistence type="predicted"/>
<feature type="transmembrane region" description="Helical" evidence="2">
    <location>
        <begin position="12"/>
        <end position="32"/>
    </location>
</feature>
<accession>A0AA48KVN7</accession>
<evidence type="ECO:0000256" key="2">
    <source>
        <dbReference type="SAM" id="Phobius"/>
    </source>
</evidence>
<evidence type="ECO:0000313" key="3">
    <source>
        <dbReference type="EMBL" id="BED92126.1"/>
    </source>
</evidence>